<feature type="transmembrane region" description="Helical" evidence="6">
    <location>
        <begin position="32"/>
        <end position="51"/>
    </location>
</feature>
<keyword evidence="4 6" id="KW-1133">Transmembrane helix</keyword>
<organism evidence="7 8">
    <name type="scientific">Yanghanlia caeni</name>
    <dbReference type="NCBI Taxonomy" id="3064283"/>
    <lineage>
        <taxon>Bacteria</taxon>
        <taxon>Pseudomonadati</taxon>
        <taxon>Pseudomonadota</taxon>
        <taxon>Betaproteobacteria</taxon>
        <taxon>Burkholderiales</taxon>
        <taxon>Alcaligenaceae</taxon>
        <taxon>Yanghanlia</taxon>
    </lineage>
</organism>
<evidence type="ECO:0000256" key="4">
    <source>
        <dbReference type="ARBA" id="ARBA00022989"/>
    </source>
</evidence>
<dbReference type="PANTHER" id="PTHR30482:SF10">
    <property type="entry name" value="HIGH-AFFINITY BRANCHED-CHAIN AMINO ACID TRANSPORT PROTEIN BRAE"/>
    <property type="match status" value="1"/>
</dbReference>
<dbReference type="PANTHER" id="PTHR30482">
    <property type="entry name" value="HIGH-AFFINITY BRANCHED-CHAIN AMINO ACID TRANSPORT SYSTEM PERMEASE"/>
    <property type="match status" value="1"/>
</dbReference>
<keyword evidence="3 6" id="KW-0812">Transmembrane</keyword>
<keyword evidence="5 6" id="KW-0472">Membrane</keyword>
<name>A0ABU1D2I1_9BURK</name>
<feature type="transmembrane region" description="Helical" evidence="6">
    <location>
        <begin position="184"/>
        <end position="205"/>
    </location>
</feature>
<dbReference type="InterPro" id="IPR043428">
    <property type="entry name" value="LivM-like"/>
</dbReference>
<dbReference type="InterPro" id="IPR001851">
    <property type="entry name" value="ABC_transp_permease"/>
</dbReference>
<dbReference type="Pfam" id="PF02653">
    <property type="entry name" value="BPD_transp_2"/>
    <property type="match status" value="1"/>
</dbReference>
<keyword evidence="8" id="KW-1185">Reference proteome</keyword>
<feature type="transmembrane region" description="Helical" evidence="6">
    <location>
        <begin position="264"/>
        <end position="282"/>
    </location>
</feature>
<comment type="subcellular location">
    <subcellularLocation>
        <location evidence="1">Cell membrane</location>
        <topology evidence="1">Multi-pass membrane protein</topology>
    </subcellularLocation>
</comment>
<keyword evidence="2" id="KW-1003">Cell membrane</keyword>
<evidence type="ECO:0000256" key="1">
    <source>
        <dbReference type="ARBA" id="ARBA00004651"/>
    </source>
</evidence>
<dbReference type="CDD" id="cd06581">
    <property type="entry name" value="TM_PBP1_LivM_like"/>
    <property type="match status" value="1"/>
</dbReference>
<feature type="transmembrane region" description="Helical" evidence="6">
    <location>
        <begin position="235"/>
        <end position="252"/>
    </location>
</feature>
<comment type="caution">
    <text evidence="7">The sequence shown here is derived from an EMBL/GenBank/DDBJ whole genome shotgun (WGS) entry which is preliminary data.</text>
</comment>
<reference evidence="7 8" key="1">
    <citation type="submission" date="2023-08" db="EMBL/GenBank/DDBJ databases">
        <title>Alcaligenaceae gen. nov., a novel taxon isolated from the sludge of Yixing Pesticide Factory.</title>
        <authorList>
            <person name="Ruan L."/>
        </authorList>
    </citation>
    <scope>NUCLEOTIDE SEQUENCE [LARGE SCALE GENOMIC DNA]</scope>
    <source>
        <strain evidence="7 8">LG-2</strain>
    </source>
</reference>
<accession>A0ABU1D2I1</accession>
<evidence type="ECO:0000256" key="3">
    <source>
        <dbReference type="ARBA" id="ARBA00022692"/>
    </source>
</evidence>
<evidence type="ECO:0000256" key="5">
    <source>
        <dbReference type="ARBA" id="ARBA00023136"/>
    </source>
</evidence>
<dbReference type="EMBL" id="JAUZQE010000002">
    <property type="protein sequence ID" value="MDR4124638.1"/>
    <property type="molecule type" value="Genomic_DNA"/>
</dbReference>
<evidence type="ECO:0000313" key="8">
    <source>
        <dbReference type="Proteomes" id="UP001232156"/>
    </source>
</evidence>
<feature type="transmembrane region" description="Helical" evidence="6">
    <location>
        <begin position="6"/>
        <end position="25"/>
    </location>
</feature>
<evidence type="ECO:0000256" key="6">
    <source>
        <dbReference type="SAM" id="Phobius"/>
    </source>
</evidence>
<dbReference type="Proteomes" id="UP001232156">
    <property type="component" value="Unassembled WGS sequence"/>
</dbReference>
<dbReference type="RefSeq" id="WP_165279186.1">
    <property type="nucleotide sequence ID" value="NZ_JAUZQE010000002.1"/>
</dbReference>
<evidence type="ECO:0000313" key="7">
    <source>
        <dbReference type="EMBL" id="MDR4124638.1"/>
    </source>
</evidence>
<proteinExistence type="predicted"/>
<feature type="transmembrane region" description="Helical" evidence="6">
    <location>
        <begin position="132"/>
        <end position="152"/>
    </location>
</feature>
<gene>
    <name evidence="7" type="ORF">Q8947_01390</name>
</gene>
<feature type="transmembrane region" description="Helical" evidence="6">
    <location>
        <begin position="57"/>
        <end position="76"/>
    </location>
</feature>
<sequence>MYDFLIFTVTIAGIYAIMALGLNVLAGYSGLLNFGHIAFAGIGAYATGIAHARGWPVLVGIPLGMIAAMILGVAMARMGRRLAADYWGIATLAVAEILRTVALNEDALTGGANGIAGIPGLFESMPGQWGQFYFTVLVLALVVLIAILSVRLGDGRFGRALRLMREQPALAACMGYDLLKLKTHALMCGGAITALAGSLYAHYFNFAGTEFMLAAETFVLWTMVMIGGIGRTGGVILGVVLVQAVYAFVPFLRDMLGFGSDVAGALRLGLIGTLLLLCLMWRREGLLPEKLRNPA</sequence>
<protein>
    <submittedName>
        <fullName evidence="7">Branched-chain amino acid ABC transporter permease</fullName>
    </submittedName>
</protein>
<evidence type="ECO:0000256" key="2">
    <source>
        <dbReference type="ARBA" id="ARBA00022475"/>
    </source>
</evidence>